<proteinExistence type="predicted"/>
<dbReference type="Proteomes" id="UP001066276">
    <property type="component" value="Chromosome 9"/>
</dbReference>
<feature type="region of interest" description="Disordered" evidence="1">
    <location>
        <begin position="114"/>
        <end position="154"/>
    </location>
</feature>
<dbReference type="EMBL" id="JANPWB010000013">
    <property type="protein sequence ID" value="KAJ1105320.1"/>
    <property type="molecule type" value="Genomic_DNA"/>
</dbReference>
<comment type="caution">
    <text evidence="2">The sequence shown here is derived from an EMBL/GenBank/DDBJ whole genome shotgun (WGS) entry which is preliminary data.</text>
</comment>
<organism evidence="2 3">
    <name type="scientific">Pleurodeles waltl</name>
    <name type="common">Iberian ribbed newt</name>
    <dbReference type="NCBI Taxonomy" id="8319"/>
    <lineage>
        <taxon>Eukaryota</taxon>
        <taxon>Metazoa</taxon>
        <taxon>Chordata</taxon>
        <taxon>Craniata</taxon>
        <taxon>Vertebrata</taxon>
        <taxon>Euteleostomi</taxon>
        <taxon>Amphibia</taxon>
        <taxon>Batrachia</taxon>
        <taxon>Caudata</taxon>
        <taxon>Salamandroidea</taxon>
        <taxon>Salamandridae</taxon>
        <taxon>Pleurodelinae</taxon>
        <taxon>Pleurodeles</taxon>
    </lineage>
</organism>
<dbReference type="AlphaFoldDB" id="A0AAV7MY87"/>
<accession>A0AAV7MY87</accession>
<name>A0AAV7MY87_PLEWA</name>
<reference evidence="2" key="1">
    <citation type="journal article" date="2022" name="bioRxiv">
        <title>Sequencing and chromosome-scale assembly of the giantPleurodeles waltlgenome.</title>
        <authorList>
            <person name="Brown T."/>
            <person name="Elewa A."/>
            <person name="Iarovenko S."/>
            <person name="Subramanian E."/>
            <person name="Araus A.J."/>
            <person name="Petzold A."/>
            <person name="Susuki M."/>
            <person name="Suzuki K.-i.T."/>
            <person name="Hayashi T."/>
            <person name="Toyoda A."/>
            <person name="Oliveira C."/>
            <person name="Osipova E."/>
            <person name="Leigh N.D."/>
            <person name="Simon A."/>
            <person name="Yun M.H."/>
        </authorList>
    </citation>
    <scope>NUCLEOTIDE SEQUENCE</scope>
    <source>
        <strain evidence="2">20211129_DDA</strain>
        <tissue evidence="2">Liver</tissue>
    </source>
</reference>
<sequence>MRECSLAFMGASLMCSKSSATRDAGARKKTGRGLLLRPQQQQRLSPAMQECSLAFVGASLMCSKSSATRDAGAHEKTGRGLLLPALAAAASQSRDAGVLPGVYGSLPDVQQIKRDPRCVLARKDRKGAPPPGPSSSSASVPRCRSAPWRLWEPP</sequence>
<gene>
    <name evidence="2" type="ORF">NDU88_002728</name>
</gene>
<protein>
    <submittedName>
        <fullName evidence="2">Uncharacterized protein</fullName>
    </submittedName>
</protein>
<keyword evidence="3" id="KW-1185">Reference proteome</keyword>
<evidence type="ECO:0000256" key="1">
    <source>
        <dbReference type="SAM" id="MobiDB-lite"/>
    </source>
</evidence>
<feature type="compositionally biased region" description="Low complexity" evidence="1">
    <location>
        <begin position="134"/>
        <end position="147"/>
    </location>
</feature>
<evidence type="ECO:0000313" key="3">
    <source>
        <dbReference type="Proteomes" id="UP001066276"/>
    </source>
</evidence>
<evidence type="ECO:0000313" key="2">
    <source>
        <dbReference type="EMBL" id="KAJ1105320.1"/>
    </source>
</evidence>